<evidence type="ECO:0000313" key="3">
    <source>
        <dbReference type="Proteomes" id="UP000619293"/>
    </source>
</evidence>
<sequence>MTRTDIESAEPTTEPSRGARRRFGRLTAVMAAIVVAAGAGWFLVEGKDEAVATDEVTGGVATAEVSATDLAKVSRTRVFFGHQSVGYNVLDGVAAVYRAHSVAAPPIEERRDAPAASGGFVVHALIGENTKPLDKIKDFDALIRSGIGGQVDVAMMKLCYIDITPGTDVDAVFAAYRDTLAALERDFPNVAFVKATVPLTTQPGRLSQLKQWVQGNDLYGATANATRERLNQLIRKEYGDSHLFDVAAVESAAPDGTRAGGVTDGHPYFALNDAFAADSGHLNDAGAQRAASAWLAAVAQASSK</sequence>
<dbReference type="InterPro" id="IPR036514">
    <property type="entry name" value="SGNH_hydro_sf"/>
</dbReference>
<protein>
    <recommendedName>
        <fullName evidence="4">GDSL-like lipase/acylhydrolase family protein</fullName>
    </recommendedName>
</protein>
<keyword evidence="1" id="KW-0812">Transmembrane</keyword>
<evidence type="ECO:0000256" key="1">
    <source>
        <dbReference type="SAM" id="Phobius"/>
    </source>
</evidence>
<keyword evidence="3" id="KW-1185">Reference proteome</keyword>
<reference evidence="2 3" key="1">
    <citation type="submission" date="2021-01" db="EMBL/GenBank/DDBJ databases">
        <title>Whole genome shotgun sequence of Catellatospora chokoriensis NBRC 107358.</title>
        <authorList>
            <person name="Komaki H."/>
            <person name="Tamura T."/>
        </authorList>
    </citation>
    <scope>NUCLEOTIDE SEQUENCE [LARGE SCALE GENOMIC DNA]</scope>
    <source>
        <strain evidence="2 3">NBRC 107358</strain>
    </source>
</reference>
<comment type="caution">
    <text evidence="2">The sequence shown here is derived from an EMBL/GenBank/DDBJ whole genome shotgun (WGS) entry which is preliminary data.</text>
</comment>
<accession>A0A8J3JY35</accession>
<gene>
    <name evidence="2" type="ORF">Cch02nite_06540</name>
</gene>
<keyword evidence="1" id="KW-1133">Transmembrane helix</keyword>
<dbReference type="AlphaFoldDB" id="A0A8J3JY35"/>
<feature type="transmembrane region" description="Helical" evidence="1">
    <location>
        <begin position="26"/>
        <end position="44"/>
    </location>
</feature>
<keyword evidence="1" id="KW-0472">Membrane</keyword>
<proteinExistence type="predicted"/>
<dbReference type="EMBL" id="BONG01000002">
    <property type="protein sequence ID" value="GIF87210.1"/>
    <property type="molecule type" value="Genomic_DNA"/>
</dbReference>
<organism evidence="2 3">
    <name type="scientific">Catellatospora chokoriensis</name>
    <dbReference type="NCBI Taxonomy" id="310353"/>
    <lineage>
        <taxon>Bacteria</taxon>
        <taxon>Bacillati</taxon>
        <taxon>Actinomycetota</taxon>
        <taxon>Actinomycetes</taxon>
        <taxon>Micromonosporales</taxon>
        <taxon>Micromonosporaceae</taxon>
        <taxon>Catellatospora</taxon>
    </lineage>
</organism>
<evidence type="ECO:0008006" key="4">
    <source>
        <dbReference type="Google" id="ProtNLM"/>
    </source>
</evidence>
<dbReference type="Proteomes" id="UP000619293">
    <property type="component" value="Unassembled WGS sequence"/>
</dbReference>
<dbReference type="RefSeq" id="WP_191841717.1">
    <property type="nucleotide sequence ID" value="NZ_BAAALB010000015.1"/>
</dbReference>
<dbReference type="Gene3D" id="3.40.50.1110">
    <property type="entry name" value="SGNH hydrolase"/>
    <property type="match status" value="1"/>
</dbReference>
<name>A0A8J3JY35_9ACTN</name>
<dbReference type="SUPFAM" id="SSF52266">
    <property type="entry name" value="SGNH hydrolase"/>
    <property type="match status" value="1"/>
</dbReference>
<evidence type="ECO:0000313" key="2">
    <source>
        <dbReference type="EMBL" id="GIF87210.1"/>
    </source>
</evidence>